<reference evidence="16 17" key="1">
    <citation type="submission" date="2015-09" db="EMBL/GenBank/DDBJ databases">
        <title>Draft genome sequence of Kouleothrix aurantiaca JCM 19913.</title>
        <authorList>
            <person name="Hemp J."/>
        </authorList>
    </citation>
    <scope>NUCLEOTIDE SEQUENCE [LARGE SCALE GENOMIC DNA]</scope>
    <source>
        <strain evidence="16 17">COM-B</strain>
    </source>
</reference>
<dbReference type="NCBIfam" id="TIGR01525">
    <property type="entry name" value="ATPase-IB_hvy"/>
    <property type="match status" value="1"/>
</dbReference>
<dbReference type="CDD" id="cd02094">
    <property type="entry name" value="P-type_ATPase_Cu-like"/>
    <property type="match status" value="1"/>
</dbReference>
<dbReference type="SFLD" id="SFLDF00027">
    <property type="entry name" value="p-type_atpase"/>
    <property type="match status" value="1"/>
</dbReference>
<dbReference type="SFLD" id="SFLDS00003">
    <property type="entry name" value="Haloacid_Dehalogenase"/>
    <property type="match status" value="1"/>
</dbReference>
<comment type="caution">
    <text evidence="16">The sequence shown here is derived from an EMBL/GenBank/DDBJ whole genome shotgun (WGS) entry which is preliminary data.</text>
</comment>
<evidence type="ECO:0000256" key="8">
    <source>
        <dbReference type="ARBA" id="ARBA00022840"/>
    </source>
</evidence>
<dbReference type="GO" id="GO:0016887">
    <property type="term" value="F:ATP hydrolysis activity"/>
    <property type="evidence" value="ECO:0007669"/>
    <property type="project" value="InterPro"/>
</dbReference>
<dbReference type="GO" id="GO:0005886">
    <property type="term" value="C:plasma membrane"/>
    <property type="evidence" value="ECO:0007669"/>
    <property type="project" value="UniProtKB-SubCell"/>
</dbReference>
<dbReference type="InterPro" id="IPR023298">
    <property type="entry name" value="ATPase_P-typ_TM_dom_sf"/>
</dbReference>
<dbReference type="GO" id="GO:0005524">
    <property type="term" value="F:ATP binding"/>
    <property type="evidence" value="ECO:0007669"/>
    <property type="project" value="UniProtKB-UniRule"/>
</dbReference>
<dbReference type="PRINTS" id="PR00941">
    <property type="entry name" value="CDATPASE"/>
</dbReference>
<feature type="region of interest" description="Disordered" evidence="14">
    <location>
        <begin position="103"/>
        <end position="130"/>
    </location>
</feature>
<dbReference type="InterPro" id="IPR027256">
    <property type="entry name" value="P-typ_ATPase_IB"/>
</dbReference>
<dbReference type="InterPro" id="IPR044492">
    <property type="entry name" value="P_typ_ATPase_HD_dom"/>
</dbReference>
<dbReference type="PROSITE" id="PS00154">
    <property type="entry name" value="ATPASE_E1_E2"/>
    <property type="match status" value="1"/>
</dbReference>
<keyword evidence="5 13" id="KW-0479">Metal-binding</keyword>
<dbReference type="EMBL" id="LJCR01000014">
    <property type="protein sequence ID" value="KPV54818.1"/>
    <property type="molecule type" value="Genomic_DNA"/>
</dbReference>
<protein>
    <submittedName>
        <fullName evidence="16">ATPase P</fullName>
    </submittedName>
</protein>
<keyword evidence="7" id="KW-0406">Ion transport</keyword>
<dbReference type="PRINTS" id="PR00119">
    <property type="entry name" value="CATATPASE"/>
</dbReference>
<gene>
    <name evidence="16" type="ORF">SE17_01435</name>
</gene>
<keyword evidence="9" id="KW-1278">Translocase</keyword>
<evidence type="ECO:0000256" key="2">
    <source>
        <dbReference type="ARBA" id="ARBA00006024"/>
    </source>
</evidence>
<evidence type="ECO:0000313" key="16">
    <source>
        <dbReference type="EMBL" id="KPV54818.1"/>
    </source>
</evidence>
<dbReference type="InterPro" id="IPR023214">
    <property type="entry name" value="HAD_sf"/>
</dbReference>
<keyword evidence="6 13" id="KW-0547">Nucleotide-binding</keyword>
<keyword evidence="4 13" id="KW-0812">Transmembrane</keyword>
<dbReference type="PROSITE" id="PS50846">
    <property type="entry name" value="HMA_2"/>
    <property type="match status" value="1"/>
</dbReference>
<dbReference type="GO" id="GO:0055070">
    <property type="term" value="P:copper ion homeostasis"/>
    <property type="evidence" value="ECO:0007669"/>
    <property type="project" value="TreeGrafter"/>
</dbReference>
<evidence type="ECO:0000259" key="15">
    <source>
        <dbReference type="PROSITE" id="PS50846"/>
    </source>
</evidence>
<dbReference type="InterPro" id="IPR006121">
    <property type="entry name" value="HMA_dom"/>
</dbReference>
<evidence type="ECO:0000256" key="4">
    <source>
        <dbReference type="ARBA" id="ARBA00022692"/>
    </source>
</evidence>
<dbReference type="InterPro" id="IPR018303">
    <property type="entry name" value="ATPase_P-typ_P_site"/>
</dbReference>
<accession>A0A0P9DAY9</accession>
<dbReference type="CDD" id="cd00371">
    <property type="entry name" value="HMA"/>
    <property type="match status" value="1"/>
</dbReference>
<evidence type="ECO:0000256" key="12">
    <source>
        <dbReference type="ARBA" id="ARBA00023136"/>
    </source>
</evidence>
<dbReference type="Pfam" id="PF00702">
    <property type="entry name" value="Hydrolase"/>
    <property type="match status" value="1"/>
</dbReference>
<dbReference type="Gene3D" id="2.70.150.10">
    <property type="entry name" value="Calcium-transporting ATPase, cytoplasmic transduction domain A"/>
    <property type="match status" value="1"/>
</dbReference>
<dbReference type="GO" id="GO:0005507">
    <property type="term" value="F:copper ion binding"/>
    <property type="evidence" value="ECO:0007669"/>
    <property type="project" value="TreeGrafter"/>
</dbReference>
<dbReference type="InterPro" id="IPR036163">
    <property type="entry name" value="HMA_dom_sf"/>
</dbReference>
<dbReference type="AlphaFoldDB" id="A0A0P9DAY9"/>
<dbReference type="Gene3D" id="3.40.1110.10">
    <property type="entry name" value="Calcium-transporting ATPase, cytoplasmic domain N"/>
    <property type="match status" value="1"/>
</dbReference>
<dbReference type="InterPro" id="IPR023299">
    <property type="entry name" value="ATPase_P-typ_cyto_dom_N"/>
</dbReference>
<organism evidence="16 17">
    <name type="scientific">Kouleothrix aurantiaca</name>
    <dbReference type="NCBI Taxonomy" id="186479"/>
    <lineage>
        <taxon>Bacteria</taxon>
        <taxon>Bacillati</taxon>
        <taxon>Chloroflexota</taxon>
        <taxon>Chloroflexia</taxon>
        <taxon>Chloroflexales</taxon>
        <taxon>Roseiflexineae</taxon>
        <taxon>Roseiflexaceae</taxon>
        <taxon>Kouleothrix</taxon>
    </lineage>
</organism>
<feature type="transmembrane region" description="Helical" evidence="13">
    <location>
        <begin position="238"/>
        <end position="260"/>
    </location>
</feature>
<sequence>MDDIYCTECAEAVEQALRSQPHVTSVHLDWANNVVHVGYHAGMISAEEIERVIASTGCVCAPADGAHDHAGHAQPSEARRLQRLQHAVDVQPITMGTKHDRMQYEQPATDADPSRWATRAAPTAPAMDHRAHTDMDHPMPKEHPMAGKEAAQTVDHAAMGHDMRAMDHAAMGHEMVGMDHAAMGHDMSDPGMAAAMERDMRNKFFIALLLTIPTVLYAPLGMNLFGVRLPTFGLDMNLIMLILTTPIVFYCGWMFIAGAYQSLRRGMLNMSVLIATGVLAAYVFSVLITFIGGESFFEAAAMLITFVLFGHWMEMRSRRGTNEALRALFDLVPPQATVLRDGQELTIPSSEVQVDEIVVLKPGDKVPVDGEVTEGETSIDEALVTGESVPVTKRPGDGVIAGSINRSGSVRFRATKVGADTTLAQIVDLVQRAQNSKAPGQRLADRAAQYLVILAVGSGVITFLAWYFFGGAALITALTFAISAVVIACPDALGLATPTAVAVGTGVGAKYNILIKDAATLENVSGVTAIVLDKTGTLTEGKPALTDVVTVGGTSEQELLHLVASAEQGSEHPLAEAIVAGARQRGVRVVDATQFESIAGHGIRATVDGRTVLAGNAKLMRDQGVDAAALEAQAATLAEQGKTPMYVAIDGRAAGLVAVADTIKPSARETIRRLKEQAIEAVMITGDNARTAAAVARELGIERFFAEVLPADKARHVKELQAEGKRVAMVGDGVNDAPALAQADIGIAIGAGTDVAIETANVVLMKSDPLDIIRAIILSKATVRKMKQNLFWAAIYNVLAIPVAAGVLYPSLGVALRPEWSALLMSLSSIIVAVNAVLLKRVEGDLGEPSAGRPAAPLQPAPAA</sequence>
<dbReference type="NCBIfam" id="TIGR01511">
    <property type="entry name" value="ATPase-IB1_Cu"/>
    <property type="match status" value="1"/>
</dbReference>
<evidence type="ECO:0000256" key="3">
    <source>
        <dbReference type="ARBA" id="ARBA00022475"/>
    </source>
</evidence>
<feature type="transmembrane region" description="Helical" evidence="13">
    <location>
        <begin position="475"/>
        <end position="496"/>
    </location>
</feature>
<dbReference type="Pfam" id="PF00122">
    <property type="entry name" value="E1-E2_ATPase"/>
    <property type="match status" value="1"/>
</dbReference>
<comment type="subcellular location">
    <subcellularLocation>
        <location evidence="1">Cell membrane</location>
        <topology evidence="1">Multi-pass membrane protein</topology>
    </subcellularLocation>
</comment>
<evidence type="ECO:0000256" key="11">
    <source>
        <dbReference type="ARBA" id="ARBA00023008"/>
    </source>
</evidence>
<dbReference type="InterPro" id="IPR008250">
    <property type="entry name" value="ATPase_P-typ_transduc_dom_A_sf"/>
</dbReference>
<comment type="similarity">
    <text evidence="2 13">Belongs to the cation transport ATPase (P-type) (TC 3.A.3) family. Type IB subfamily.</text>
</comment>
<feature type="transmembrane region" description="Helical" evidence="13">
    <location>
        <begin position="296"/>
        <end position="313"/>
    </location>
</feature>
<dbReference type="PANTHER" id="PTHR43520:SF8">
    <property type="entry name" value="P-TYPE CU(+) TRANSPORTER"/>
    <property type="match status" value="1"/>
</dbReference>
<feature type="transmembrane region" description="Helical" evidence="13">
    <location>
        <begin position="204"/>
        <end position="226"/>
    </location>
</feature>
<dbReference type="SUPFAM" id="SSF81665">
    <property type="entry name" value="Calcium ATPase, transmembrane domain M"/>
    <property type="match status" value="1"/>
</dbReference>
<dbReference type="InterPro" id="IPR036412">
    <property type="entry name" value="HAD-like_sf"/>
</dbReference>
<keyword evidence="8 13" id="KW-0067">ATP-binding</keyword>
<feature type="transmembrane region" description="Helical" evidence="13">
    <location>
        <begin position="272"/>
        <end position="290"/>
    </location>
</feature>
<evidence type="ECO:0000256" key="13">
    <source>
        <dbReference type="RuleBase" id="RU362081"/>
    </source>
</evidence>
<proteinExistence type="inferred from homology"/>
<evidence type="ECO:0000256" key="9">
    <source>
        <dbReference type="ARBA" id="ARBA00022967"/>
    </source>
</evidence>
<dbReference type="InterPro" id="IPR059000">
    <property type="entry name" value="ATPase_P-type_domA"/>
</dbReference>
<dbReference type="SUPFAM" id="SSF55008">
    <property type="entry name" value="HMA, heavy metal-associated domain"/>
    <property type="match status" value="1"/>
</dbReference>
<evidence type="ECO:0000256" key="5">
    <source>
        <dbReference type="ARBA" id="ARBA00022723"/>
    </source>
</evidence>
<evidence type="ECO:0000256" key="6">
    <source>
        <dbReference type="ARBA" id="ARBA00022741"/>
    </source>
</evidence>
<dbReference type="SUPFAM" id="SSF56784">
    <property type="entry name" value="HAD-like"/>
    <property type="match status" value="1"/>
</dbReference>
<keyword evidence="7" id="KW-0813">Transport</keyword>
<feature type="domain" description="HMA" evidence="15">
    <location>
        <begin position="1"/>
        <end position="61"/>
    </location>
</feature>
<dbReference type="NCBIfam" id="TIGR01494">
    <property type="entry name" value="ATPase_P-type"/>
    <property type="match status" value="1"/>
</dbReference>
<keyword evidence="10 13" id="KW-1133">Transmembrane helix</keyword>
<dbReference type="Gene3D" id="3.30.70.100">
    <property type="match status" value="1"/>
</dbReference>
<name>A0A0P9DAY9_9CHLR</name>
<evidence type="ECO:0000256" key="1">
    <source>
        <dbReference type="ARBA" id="ARBA00004651"/>
    </source>
</evidence>
<feature type="transmembrane region" description="Helical" evidence="13">
    <location>
        <begin position="790"/>
        <end position="808"/>
    </location>
</feature>
<keyword evidence="3 13" id="KW-1003">Cell membrane</keyword>
<dbReference type="PANTHER" id="PTHR43520">
    <property type="entry name" value="ATP7, ISOFORM B"/>
    <property type="match status" value="1"/>
</dbReference>
<keyword evidence="12 13" id="KW-0472">Membrane</keyword>
<feature type="compositionally biased region" description="Low complexity" evidence="14">
    <location>
        <begin position="115"/>
        <end position="126"/>
    </location>
</feature>
<feature type="transmembrane region" description="Helical" evidence="13">
    <location>
        <begin position="820"/>
        <end position="839"/>
    </location>
</feature>
<evidence type="ECO:0000256" key="14">
    <source>
        <dbReference type="SAM" id="MobiDB-lite"/>
    </source>
</evidence>
<keyword evidence="17" id="KW-1185">Reference proteome</keyword>
<dbReference type="Proteomes" id="UP000050509">
    <property type="component" value="Unassembled WGS sequence"/>
</dbReference>
<dbReference type="SUPFAM" id="SSF81653">
    <property type="entry name" value="Calcium ATPase, transduction domain A"/>
    <property type="match status" value="1"/>
</dbReference>
<dbReference type="InterPro" id="IPR001757">
    <property type="entry name" value="P_typ_ATPase"/>
</dbReference>
<dbReference type="GO" id="GO:0043682">
    <property type="term" value="F:P-type divalent copper transporter activity"/>
    <property type="evidence" value="ECO:0007669"/>
    <property type="project" value="TreeGrafter"/>
</dbReference>
<keyword evidence="7" id="KW-0187">Copper transport</keyword>
<evidence type="ECO:0000256" key="10">
    <source>
        <dbReference type="ARBA" id="ARBA00022989"/>
    </source>
</evidence>
<dbReference type="Gene3D" id="3.40.50.1000">
    <property type="entry name" value="HAD superfamily/HAD-like"/>
    <property type="match status" value="1"/>
</dbReference>
<dbReference type="SFLD" id="SFLDG00002">
    <property type="entry name" value="C1.7:_P-type_atpase_like"/>
    <property type="match status" value="1"/>
</dbReference>
<feature type="transmembrane region" description="Helical" evidence="13">
    <location>
        <begin position="450"/>
        <end position="469"/>
    </location>
</feature>
<dbReference type="FunFam" id="2.70.150.10:FF:000020">
    <property type="entry name" value="Copper-exporting P-type ATPase A"/>
    <property type="match status" value="1"/>
</dbReference>
<evidence type="ECO:0000256" key="7">
    <source>
        <dbReference type="ARBA" id="ARBA00022796"/>
    </source>
</evidence>
<evidence type="ECO:0000313" key="17">
    <source>
        <dbReference type="Proteomes" id="UP000050509"/>
    </source>
</evidence>
<keyword evidence="11" id="KW-0186">Copper</keyword>
<dbReference type="PATRIC" id="fig|186479.3.peg.1668"/>